<reference evidence="1" key="1">
    <citation type="submission" date="2018-05" db="EMBL/GenBank/DDBJ databases">
        <authorList>
            <person name="Lanie J.A."/>
            <person name="Ng W.-L."/>
            <person name="Kazmierczak K.M."/>
            <person name="Andrzejewski T.M."/>
            <person name="Davidsen T.M."/>
            <person name="Wayne K.J."/>
            <person name="Tettelin H."/>
            <person name="Glass J.I."/>
            <person name="Rusch D."/>
            <person name="Podicherti R."/>
            <person name="Tsui H.-C.T."/>
            <person name="Winkler M.E."/>
        </authorList>
    </citation>
    <scope>NUCLEOTIDE SEQUENCE</scope>
</reference>
<name>A0A382PLK1_9ZZZZ</name>
<organism evidence="1">
    <name type="scientific">marine metagenome</name>
    <dbReference type="NCBI Taxonomy" id="408172"/>
    <lineage>
        <taxon>unclassified sequences</taxon>
        <taxon>metagenomes</taxon>
        <taxon>ecological metagenomes</taxon>
    </lineage>
</organism>
<accession>A0A382PLK1</accession>
<dbReference type="AlphaFoldDB" id="A0A382PLK1"/>
<dbReference type="EMBL" id="UINC01108274">
    <property type="protein sequence ID" value="SVC74253.1"/>
    <property type="molecule type" value="Genomic_DNA"/>
</dbReference>
<proteinExistence type="predicted"/>
<gene>
    <name evidence="1" type="ORF">METZ01_LOCUS327107</name>
</gene>
<protein>
    <submittedName>
        <fullName evidence="1">Uncharacterized protein</fullName>
    </submittedName>
</protein>
<evidence type="ECO:0000313" key="1">
    <source>
        <dbReference type="EMBL" id="SVC74253.1"/>
    </source>
</evidence>
<sequence length="27" mass="3246">MHKKTTQLMKSAPNVYYEQIHGRDKKL</sequence>